<gene>
    <name evidence="2" type="ORF">MYCFIDRAFT_171057</name>
</gene>
<evidence type="ECO:0000313" key="3">
    <source>
        <dbReference type="Proteomes" id="UP000016932"/>
    </source>
</evidence>
<dbReference type="HOGENOM" id="CLU_342284_0_0_1"/>
<dbReference type="RefSeq" id="XP_007922182.1">
    <property type="nucleotide sequence ID" value="XM_007923991.1"/>
</dbReference>
<dbReference type="GeneID" id="19332576"/>
<reference evidence="2 3" key="1">
    <citation type="journal article" date="2012" name="PLoS Pathog.">
        <title>Diverse lifestyles and strategies of plant pathogenesis encoded in the genomes of eighteen Dothideomycetes fungi.</title>
        <authorList>
            <person name="Ohm R.A."/>
            <person name="Feau N."/>
            <person name="Henrissat B."/>
            <person name="Schoch C.L."/>
            <person name="Horwitz B.A."/>
            <person name="Barry K.W."/>
            <person name="Condon B.J."/>
            <person name="Copeland A.C."/>
            <person name="Dhillon B."/>
            <person name="Glaser F."/>
            <person name="Hesse C.N."/>
            <person name="Kosti I."/>
            <person name="LaButti K."/>
            <person name="Lindquist E.A."/>
            <person name="Lucas S."/>
            <person name="Salamov A.A."/>
            <person name="Bradshaw R.E."/>
            <person name="Ciuffetti L."/>
            <person name="Hamelin R.C."/>
            <person name="Kema G.H.J."/>
            <person name="Lawrence C."/>
            <person name="Scott J.A."/>
            <person name="Spatafora J.W."/>
            <person name="Turgeon B.G."/>
            <person name="de Wit P.J.G.M."/>
            <person name="Zhong S."/>
            <person name="Goodwin S.B."/>
            <person name="Grigoriev I.V."/>
        </authorList>
    </citation>
    <scope>NUCLEOTIDE SEQUENCE [LARGE SCALE GENOMIC DNA]</scope>
    <source>
        <strain evidence="2 3">CIRAD86</strain>
    </source>
</reference>
<accession>N1QD23</accession>
<dbReference type="EMBL" id="KB446555">
    <property type="protein sequence ID" value="EME89633.1"/>
    <property type="molecule type" value="Genomic_DNA"/>
</dbReference>
<feature type="region of interest" description="Disordered" evidence="1">
    <location>
        <begin position="314"/>
        <end position="439"/>
    </location>
</feature>
<feature type="compositionally biased region" description="Acidic residues" evidence="1">
    <location>
        <begin position="352"/>
        <end position="364"/>
    </location>
</feature>
<dbReference type="KEGG" id="pfj:MYCFIDRAFT_171057"/>
<name>N1QD23_PSEFD</name>
<dbReference type="AlphaFoldDB" id="N1QD23"/>
<feature type="region of interest" description="Disordered" evidence="1">
    <location>
        <begin position="509"/>
        <end position="543"/>
    </location>
</feature>
<proteinExistence type="predicted"/>
<dbReference type="Proteomes" id="UP000016932">
    <property type="component" value="Unassembled WGS sequence"/>
</dbReference>
<protein>
    <submittedName>
        <fullName evidence="2">Uncharacterized protein</fullName>
    </submittedName>
</protein>
<feature type="compositionally biased region" description="Polar residues" evidence="1">
    <location>
        <begin position="515"/>
        <end position="525"/>
    </location>
</feature>
<evidence type="ECO:0000256" key="1">
    <source>
        <dbReference type="SAM" id="MobiDB-lite"/>
    </source>
</evidence>
<evidence type="ECO:0000313" key="2">
    <source>
        <dbReference type="EMBL" id="EME89633.1"/>
    </source>
</evidence>
<sequence>MSNVLLARKSSGWVLSPPARPRNAPAAAASLPRHFCSQTTSQTDFSTPSPTSRLFRSKACHHGCIASMSTYFHSSLYAFSEQARERIWQEFVTTVRDVPVDCCYNADTDTFEIRCPSMKGPDANEVLSQIIKRRIDEYEEAEEQSGDNDDLIRFADSKFDALDNFVESNPDHPRQSRPSEARPVARSHIIIANVELLKVFRLRDLDEFGLLERTLAPVTKKMESLRSVCFDANDGHVFNGRTGKNKLITNGSPVQGAPLQLPAFGTLSDDRMMSNEPAESIAGDQWQMEDAGENVSVNKWLQGVGRTMDSQINPFVERPDVPKDTKQMLAKEQTHATSRARVPKGANVVSSDLDDSDEEEDESPVADFSDFLASNRPAQAAQASQESDDNNSEASDKTETGPSFASLLPGGKVSPRKRRDSGDWSAVIQQPSQAGSAQSFRLQNLQQASPLKASPIIDGQWGDYGGRYAARDKIGLKGNADAIVDWDRDNYQPDQDQVQRHARRKPLAIRGATPSVASTPVSISGESRETGRGTAAWSAHSTSASMSEASSTVATKPIRRYADWDPSEAEWKNVATPATTNADPKIKLIDDRAVPSSTPMKPPPGYLHQKPTAQVRVTNPDSSGRLVDFEENIMDKEWENVRPSVFKTTSRSRATLAPTRASTNGTYASTAAVHEVAPNPSSASDLPPPRKLQLPSDYTRRITTKSKNCVLNASSASNLHPPQKLQLPAAPRPNPRTEKVTSVREKEKVRKPARFFLFCSYLFKILRSTQSNGSRENGKPIPYVRMPDVNFVLQPVDLRAFPVSKFIPFRFLYIPIPILKKQQQQQVS</sequence>
<dbReference type="OrthoDB" id="10265971at2759"/>
<feature type="compositionally biased region" description="Basic and acidic residues" evidence="1">
    <location>
        <begin position="735"/>
        <end position="745"/>
    </location>
</feature>
<feature type="compositionally biased region" description="Low complexity" evidence="1">
    <location>
        <begin position="534"/>
        <end position="543"/>
    </location>
</feature>
<organism evidence="2 3">
    <name type="scientific">Pseudocercospora fijiensis (strain CIRAD86)</name>
    <name type="common">Black leaf streak disease fungus</name>
    <name type="synonym">Mycosphaerella fijiensis</name>
    <dbReference type="NCBI Taxonomy" id="383855"/>
    <lineage>
        <taxon>Eukaryota</taxon>
        <taxon>Fungi</taxon>
        <taxon>Dikarya</taxon>
        <taxon>Ascomycota</taxon>
        <taxon>Pezizomycotina</taxon>
        <taxon>Dothideomycetes</taxon>
        <taxon>Dothideomycetidae</taxon>
        <taxon>Mycosphaerellales</taxon>
        <taxon>Mycosphaerellaceae</taxon>
        <taxon>Pseudocercospora</taxon>
    </lineage>
</organism>
<dbReference type="eggNOG" id="ENOG502SD2N">
    <property type="taxonomic scope" value="Eukaryota"/>
</dbReference>
<keyword evidence="3" id="KW-1185">Reference proteome</keyword>
<dbReference type="VEuPathDB" id="FungiDB:MYCFIDRAFT_171057"/>
<feature type="region of interest" description="Disordered" evidence="1">
    <location>
        <begin position="714"/>
        <end position="745"/>
    </location>
</feature>
<feature type="compositionally biased region" description="Polar residues" evidence="1">
    <location>
        <begin position="427"/>
        <end position="439"/>
    </location>
</feature>
<feature type="compositionally biased region" description="Basic and acidic residues" evidence="1">
    <location>
        <begin position="317"/>
        <end position="326"/>
    </location>
</feature>